<dbReference type="Proteomes" id="UP000677668">
    <property type="component" value="Chromosome 1"/>
</dbReference>
<feature type="transmembrane region" description="Helical" evidence="1">
    <location>
        <begin position="200"/>
        <end position="221"/>
    </location>
</feature>
<feature type="transmembrane region" description="Helical" evidence="1">
    <location>
        <begin position="108"/>
        <end position="127"/>
    </location>
</feature>
<keyword evidence="1" id="KW-1133">Transmembrane helix</keyword>
<proteinExistence type="predicted"/>
<feature type="transmembrane region" description="Helical" evidence="1">
    <location>
        <begin position="260"/>
        <end position="280"/>
    </location>
</feature>
<gene>
    <name evidence="2" type="ORF">J8C05_02015</name>
</gene>
<accession>A0ABX8B2G2</accession>
<dbReference type="InterPro" id="IPR002798">
    <property type="entry name" value="SpoIIM-like"/>
</dbReference>
<reference evidence="2 3" key="1">
    <citation type="submission" date="2021-03" db="EMBL/GenBank/DDBJ databases">
        <title>Genomic and phenotypic characterization of Chloracidobacterium isolates provides evidence for multiple species.</title>
        <authorList>
            <person name="Saini M.K."/>
            <person name="Costas A.M.G."/>
            <person name="Tank M."/>
            <person name="Bryant D.A."/>
        </authorList>
    </citation>
    <scope>NUCLEOTIDE SEQUENCE [LARGE SCALE GENOMIC DNA]</scope>
    <source>
        <strain evidence="2 3">N</strain>
    </source>
</reference>
<dbReference type="EMBL" id="CP072642">
    <property type="protein sequence ID" value="QUV94252.1"/>
    <property type="molecule type" value="Genomic_DNA"/>
</dbReference>
<keyword evidence="1" id="KW-0472">Membrane</keyword>
<evidence type="ECO:0000313" key="2">
    <source>
        <dbReference type="EMBL" id="QUV94252.1"/>
    </source>
</evidence>
<name>A0ABX8B2G2_9BACT</name>
<keyword evidence="1" id="KW-0812">Transmembrane</keyword>
<evidence type="ECO:0000256" key="1">
    <source>
        <dbReference type="SAM" id="Phobius"/>
    </source>
</evidence>
<keyword evidence="3" id="KW-1185">Reference proteome</keyword>
<dbReference type="PANTHER" id="PTHR35337:SF1">
    <property type="entry name" value="SLR1478 PROTEIN"/>
    <property type="match status" value="1"/>
</dbReference>
<dbReference type="PANTHER" id="PTHR35337">
    <property type="entry name" value="SLR1478 PROTEIN"/>
    <property type="match status" value="1"/>
</dbReference>
<evidence type="ECO:0000313" key="3">
    <source>
        <dbReference type="Proteomes" id="UP000677668"/>
    </source>
</evidence>
<organism evidence="2 3">
    <name type="scientific">Chloracidobacterium sp. N</name>
    <dbReference type="NCBI Taxonomy" id="2821540"/>
    <lineage>
        <taxon>Bacteria</taxon>
        <taxon>Pseudomonadati</taxon>
        <taxon>Acidobacteriota</taxon>
        <taxon>Terriglobia</taxon>
        <taxon>Terriglobales</taxon>
        <taxon>Acidobacteriaceae</taxon>
        <taxon>Chloracidobacterium</taxon>
        <taxon>Chloracidobacterium aggregatum</taxon>
    </lineage>
</organism>
<dbReference type="Pfam" id="PF01944">
    <property type="entry name" value="SpoIIM"/>
    <property type="match status" value="1"/>
</dbReference>
<feature type="transmembrane region" description="Helical" evidence="1">
    <location>
        <begin position="172"/>
        <end position="193"/>
    </location>
</feature>
<dbReference type="RefSeq" id="WP_211422557.1">
    <property type="nucleotide sequence ID" value="NZ_CP072642.1"/>
</dbReference>
<feature type="transmembrane region" description="Helical" evidence="1">
    <location>
        <begin position="227"/>
        <end position="248"/>
    </location>
</feature>
<protein>
    <submittedName>
        <fullName evidence="2">Stage II sporulation protein M</fullName>
    </submittedName>
</protein>
<sequence>MAREHDFIERRRASWQRLESLLSTVQKGGLHRLQREEVREFGRLYQRAAADLAIARQEVRDAQLVNYLNHLAVRAHGAIYRTESGSWRKLWHFYRYDAPALFRAYRGYVLAAFLVFAGFALGGGLFVCYDEAFASVIGLSGALEQIKRGQDWTANINGENQLVASLIMTNNLQVALGAFAFGIFAGLGTFYILAFNGLHIGGILALAVKYSFTPLLVFVCAHGVFELMAIFIAGGAGFLMGGALIAPGDRTRGEALLERGIAAIKLLSLCFPLLVVAGLIEGFLSPANVPGVFKFSVALLCAAFLVIYLAVPASRPLSSDVA</sequence>
<feature type="transmembrane region" description="Helical" evidence="1">
    <location>
        <begin position="292"/>
        <end position="311"/>
    </location>
</feature>